<keyword evidence="1" id="KW-0472">Membrane</keyword>
<feature type="transmembrane region" description="Helical" evidence="1">
    <location>
        <begin position="46"/>
        <end position="65"/>
    </location>
</feature>
<dbReference type="EMBL" id="SMLW01000354">
    <property type="protein sequence ID" value="MTI24036.1"/>
    <property type="molecule type" value="Genomic_DNA"/>
</dbReference>
<keyword evidence="1" id="KW-1133">Transmembrane helix</keyword>
<protein>
    <recommendedName>
        <fullName evidence="4">DUF4293 family protein</fullName>
    </recommendedName>
</protein>
<reference evidence="2 3" key="1">
    <citation type="submission" date="2019-02" db="EMBL/GenBank/DDBJ databases">
        <authorList>
            <person name="Goldberg S.R."/>
            <person name="Haltli B.A."/>
            <person name="Correa H."/>
            <person name="Russell K.G."/>
        </authorList>
    </citation>
    <scope>NUCLEOTIDE SEQUENCE [LARGE SCALE GENOMIC DNA]</scope>
    <source>
        <strain evidence="2 3">JCM 16186</strain>
    </source>
</reference>
<name>A0ABW9RJ84_9BACT</name>
<gene>
    <name evidence="2" type="ORF">E1163_03665</name>
</gene>
<accession>A0ABW9RJ84</accession>
<keyword evidence="1" id="KW-0812">Transmembrane</keyword>
<evidence type="ECO:0000313" key="3">
    <source>
        <dbReference type="Proteomes" id="UP000798808"/>
    </source>
</evidence>
<evidence type="ECO:0000313" key="2">
    <source>
        <dbReference type="EMBL" id="MTI24036.1"/>
    </source>
</evidence>
<feature type="transmembrane region" description="Helical" evidence="1">
    <location>
        <begin position="115"/>
        <end position="137"/>
    </location>
</feature>
<evidence type="ECO:0008006" key="4">
    <source>
        <dbReference type="Google" id="ProtNLM"/>
    </source>
</evidence>
<evidence type="ECO:0000256" key="1">
    <source>
        <dbReference type="SAM" id="Phobius"/>
    </source>
</evidence>
<organism evidence="2 3">
    <name type="scientific">Fulvivirga kasyanovii</name>
    <dbReference type="NCBI Taxonomy" id="396812"/>
    <lineage>
        <taxon>Bacteria</taxon>
        <taxon>Pseudomonadati</taxon>
        <taxon>Bacteroidota</taxon>
        <taxon>Cytophagia</taxon>
        <taxon>Cytophagales</taxon>
        <taxon>Fulvivirgaceae</taxon>
        <taxon>Fulvivirga</taxon>
    </lineage>
</organism>
<sequence>MKRKNLIKTHLAATTVATITIVMFFSVSLVAELHGDEELIISVKTGIFRFLPLLLFSMPALAISGNKLAAASDNVLVKQKKQRMKIVMVNGIVLVTLAVFLYYRANYQSVDQVFMYAQIAELCFGLFNLILIGMNIYSGLKLSGRMGQLA</sequence>
<dbReference type="Proteomes" id="UP000798808">
    <property type="component" value="Unassembled WGS sequence"/>
</dbReference>
<keyword evidence="3" id="KW-1185">Reference proteome</keyword>
<feature type="transmembrane region" description="Helical" evidence="1">
    <location>
        <begin position="12"/>
        <end position="31"/>
    </location>
</feature>
<dbReference type="RefSeq" id="WP_155169574.1">
    <property type="nucleotide sequence ID" value="NZ_BAAAFL010000053.1"/>
</dbReference>
<comment type="caution">
    <text evidence="2">The sequence shown here is derived from an EMBL/GenBank/DDBJ whole genome shotgun (WGS) entry which is preliminary data.</text>
</comment>
<proteinExistence type="predicted"/>
<feature type="transmembrane region" description="Helical" evidence="1">
    <location>
        <begin position="86"/>
        <end position="103"/>
    </location>
</feature>